<accession>A0ABW7Q9K6</accession>
<dbReference type="InterPro" id="IPR025447">
    <property type="entry name" value="DUF4192"/>
</dbReference>
<sequence length="374" mass="39540">MTTIVKAATAAQFLSLVPRMLGYRPTRSLVMIPFSGSRSLGAMRLDLPADEDEADSVAATFLGMVCRLPGADAVASIAYTDASLAEGMPHETLAAALSRRADTCGIRLTDSLCVGANGWGSYLDPDLPAGGHPLSELGDEPPGAEHLAIADGDQAAGAELPASDLVEKETVARALQNLAEAVGLLCGTDAGAGATSPDHRVDPLALTAVCDLDDLPGLFEEALTWDCDGLDAYDIAVLVWCLSRPALRDIALVEWCGGLDAGDEAFDAQLRWEAGEEYPAHLAMHMWGEGERPDPERLETALRLARQAAAAAPTASRPGPLATCAWLSWALGRSTHAEKYATQACEIEPEHGLAEIVRSFVHAGHLPDWAFRPR</sequence>
<evidence type="ECO:0000313" key="2">
    <source>
        <dbReference type="Proteomes" id="UP001610861"/>
    </source>
</evidence>
<dbReference type="EMBL" id="JBIQWL010000005">
    <property type="protein sequence ID" value="MFH8251543.1"/>
    <property type="molecule type" value="Genomic_DNA"/>
</dbReference>
<organism evidence="1 2">
    <name type="scientific">Microbacterium alkaliflavum</name>
    <dbReference type="NCBI Taxonomy" id="3248839"/>
    <lineage>
        <taxon>Bacteria</taxon>
        <taxon>Bacillati</taxon>
        <taxon>Actinomycetota</taxon>
        <taxon>Actinomycetes</taxon>
        <taxon>Micrococcales</taxon>
        <taxon>Microbacteriaceae</taxon>
        <taxon>Microbacterium</taxon>
    </lineage>
</organism>
<protein>
    <submittedName>
        <fullName evidence="1">DUF4192 family protein</fullName>
    </submittedName>
</protein>
<proteinExistence type="predicted"/>
<name>A0ABW7Q9K6_9MICO</name>
<reference evidence="1 2" key="1">
    <citation type="submission" date="2024-09" db="EMBL/GenBank/DDBJ databases">
        <authorList>
            <person name="Pan X."/>
        </authorList>
    </citation>
    <scope>NUCLEOTIDE SEQUENCE [LARGE SCALE GENOMIC DNA]</scope>
    <source>
        <strain evidence="1 2">B2969</strain>
    </source>
</reference>
<evidence type="ECO:0000313" key="1">
    <source>
        <dbReference type="EMBL" id="MFH8251543.1"/>
    </source>
</evidence>
<dbReference type="RefSeq" id="WP_397557000.1">
    <property type="nucleotide sequence ID" value="NZ_JBIQWL010000005.1"/>
</dbReference>
<dbReference type="Proteomes" id="UP001610861">
    <property type="component" value="Unassembled WGS sequence"/>
</dbReference>
<keyword evidence="2" id="KW-1185">Reference proteome</keyword>
<comment type="caution">
    <text evidence="1">The sequence shown here is derived from an EMBL/GenBank/DDBJ whole genome shotgun (WGS) entry which is preliminary data.</text>
</comment>
<dbReference type="Pfam" id="PF13830">
    <property type="entry name" value="DUF4192"/>
    <property type="match status" value="1"/>
</dbReference>
<gene>
    <name evidence="1" type="ORF">ACH3VR_14320</name>
</gene>